<dbReference type="EMBL" id="CAJVQB010001893">
    <property type="protein sequence ID" value="CAG8554841.1"/>
    <property type="molecule type" value="Genomic_DNA"/>
</dbReference>
<accession>A0ABN7UBA7</accession>
<evidence type="ECO:0000313" key="1">
    <source>
        <dbReference type="EMBL" id="CAG8554841.1"/>
    </source>
</evidence>
<name>A0ABN7UBA7_GIGMA</name>
<comment type="caution">
    <text evidence="1">The sequence shown here is derived from an EMBL/GenBank/DDBJ whole genome shotgun (WGS) entry which is preliminary data.</text>
</comment>
<organism evidence="1 2">
    <name type="scientific">Gigaspora margarita</name>
    <dbReference type="NCBI Taxonomy" id="4874"/>
    <lineage>
        <taxon>Eukaryota</taxon>
        <taxon>Fungi</taxon>
        <taxon>Fungi incertae sedis</taxon>
        <taxon>Mucoromycota</taxon>
        <taxon>Glomeromycotina</taxon>
        <taxon>Glomeromycetes</taxon>
        <taxon>Diversisporales</taxon>
        <taxon>Gigasporaceae</taxon>
        <taxon>Gigaspora</taxon>
    </lineage>
</organism>
<proteinExistence type="predicted"/>
<evidence type="ECO:0000313" key="2">
    <source>
        <dbReference type="Proteomes" id="UP000789901"/>
    </source>
</evidence>
<protein>
    <submittedName>
        <fullName evidence="1">39576_t:CDS:1</fullName>
    </submittedName>
</protein>
<keyword evidence="2" id="KW-1185">Reference proteome</keyword>
<gene>
    <name evidence="1" type="ORF">GMARGA_LOCUS4731</name>
</gene>
<dbReference type="Proteomes" id="UP000789901">
    <property type="component" value="Unassembled WGS sequence"/>
</dbReference>
<reference evidence="1 2" key="1">
    <citation type="submission" date="2021-06" db="EMBL/GenBank/DDBJ databases">
        <authorList>
            <person name="Kallberg Y."/>
            <person name="Tangrot J."/>
            <person name="Rosling A."/>
        </authorList>
    </citation>
    <scope>NUCLEOTIDE SEQUENCE [LARGE SCALE GENOMIC DNA]</scope>
    <source>
        <strain evidence="1 2">120-4 pot B 10/14</strain>
    </source>
</reference>
<sequence>MEKIQWNACVSEIGDANSETTISVISYTYFKEDIPVPDIQFFSEFYLCWDTALIILNQLKTTATHISQIHQKKNGSYYNGYFSVPFKKRKYKLPLSLDINENSFMFSNQFMAVSDNPKFFVKVFVSGKSSLEKEYFSMFLQSIIQVNTYEFHPGDSTH</sequence>